<dbReference type="EMBL" id="JBHLWO010000002">
    <property type="protein sequence ID" value="MFC0320893.1"/>
    <property type="molecule type" value="Genomic_DNA"/>
</dbReference>
<dbReference type="InterPro" id="IPR036388">
    <property type="entry name" value="WH-like_DNA-bd_sf"/>
</dbReference>
<dbReference type="PANTHER" id="PTHR42756:SF1">
    <property type="entry name" value="TRANSCRIPTIONAL REPRESSOR OF EMRAB OPERON"/>
    <property type="match status" value="1"/>
</dbReference>
<dbReference type="PANTHER" id="PTHR42756">
    <property type="entry name" value="TRANSCRIPTIONAL REGULATOR, MARR"/>
    <property type="match status" value="1"/>
</dbReference>
<evidence type="ECO:0000313" key="5">
    <source>
        <dbReference type="EMBL" id="MFC0320893.1"/>
    </source>
</evidence>
<sequence length="155" mass="17788">MTDRTKEQQAQNFRSLSRKYSDTSILMHEAIAREIGLSGTDHKYLGFIIQNGEMTAGELSRLTGLTTGAVTGLVDRLEKKKLVKRKFDSEDRRKVIIVPNTKNTLKLLNPFFDKLNEKTSKLVNSFSDQEITVLEKYFTSAIDIMNEMIEQLRKQ</sequence>
<evidence type="ECO:0000256" key="2">
    <source>
        <dbReference type="ARBA" id="ARBA00023125"/>
    </source>
</evidence>
<comment type="caution">
    <text evidence="5">The sequence shown here is derived from an EMBL/GenBank/DDBJ whole genome shotgun (WGS) entry which is preliminary data.</text>
</comment>
<evidence type="ECO:0000259" key="4">
    <source>
        <dbReference type="PROSITE" id="PS50995"/>
    </source>
</evidence>
<proteinExistence type="predicted"/>
<dbReference type="SMART" id="SM00347">
    <property type="entry name" value="HTH_MARR"/>
    <property type="match status" value="1"/>
</dbReference>
<keyword evidence="3" id="KW-0804">Transcription</keyword>
<dbReference type="InterPro" id="IPR036390">
    <property type="entry name" value="WH_DNA-bd_sf"/>
</dbReference>
<reference evidence="5 6" key="1">
    <citation type="submission" date="2024-09" db="EMBL/GenBank/DDBJ databases">
        <authorList>
            <person name="Sun Q."/>
            <person name="Mori K."/>
        </authorList>
    </citation>
    <scope>NUCLEOTIDE SEQUENCE [LARGE SCALE GENOMIC DNA]</scope>
    <source>
        <strain evidence="5 6">CCM 7765</strain>
    </source>
</reference>
<name>A0ABV6HSK7_9SPHI</name>
<dbReference type="InterPro" id="IPR000835">
    <property type="entry name" value="HTH_MarR-typ"/>
</dbReference>
<keyword evidence="1" id="KW-0805">Transcription regulation</keyword>
<dbReference type="Proteomes" id="UP001589774">
    <property type="component" value="Unassembled WGS sequence"/>
</dbReference>
<protein>
    <submittedName>
        <fullName evidence="5">MarR family winged helix-turn-helix transcriptional regulator</fullName>
    </submittedName>
</protein>
<dbReference type="RefSeq" id="WP_013668289.1">
    <property type="nucleotide sequence ID" value="NZ_JBHLWO010000002.1"/>
</dbReference>
<keyword evidence="2" id="KW-0238">DNA-binding</keyword>
<gene>
    <name evidence="5" type="ORF">ACFFI0_21390</name>
</gene>
<evidence type="ECO:0000256" key="3">
    <source>
        <dbReference type="ARBA" id="ARBA00023163"/>
    </source>
</evidence>
<dbReference type="PROSITE" id="PS50995">
    <property type="entry name" value="HTH_MARR_2"/>
    <property type="match status" value="1"/>
</dbReference>
<keyword evidence="6" id="KW-1185">Reference proteome</keyword>
<dbReference type="Pfam" id="PF12802">
    <property type="entry name" value="MarR_2"/>
    <property type="match status" value="1"/>
</dbReference>
<evidence type="ECO:0000313" key="6">
    <source>
        <dbReference type="Proteomes" id="UP001589774"/>
    </source>
</evidence>
<dbReference type="Gene3D" id="1.10.10.10">
    <property type="entry name" value="Winged helix-like DNA-binding domain superfamily/Winged helix DNA-binding domain"/>
    <property type="match status" value="1"/>
</dbReference>
<organism evidence="5 6">
    <name type="scientific">Olivibacter oleidegradans</name>
    <dbReference type="NCBI Taxonomy" id="760123"/>
    <lineage>
        <taxon>Bacteria</taxon>
        <taxon>Pseudomonadati</taxon>
        <taxon>Bacteroidota</taxon>
        <taxon>Sphingobacteriia</taxon>
        <taxon>Sphingobacteriales</taxon>
        <taxon>Sphingobacteriaceae</taxon>
        <taxon>Olivibacter</taxon>
    </lineage>
</organism>
<dbReference type="SUPFAM" id="SSF46785">
    <property type="entry name" value="Winged helix' DNA-binding domain"/>
    <property type="match status" value="1"/>
</dbReference>
<evidence type="ECO:0000256" key="1">
    <source>
        <dbReference type="ARBA" id="ARBA00023015"/>
    </source>
</evidence>
<feature type="domain" description="HTH marR-type" evidence="4">
    <location>
        <begin position="6"/>
        <end position="143"/>
    </location>
</feature>
<accession>A0ABV6HSK7</accession>